<dbReference type="eggNOG" id="COG0223">
    <property type="taxonomic scope" value="Bacteria"/>
</dbReference>
<gene>
    <name evidence="3" type="ordered locus">Bd1681</name>
</gene>
<dbReference type="GeneID" id="93012664"/>
<dbReference type="InterPro" id="IPR005793">
    <property type="entry name" value="Formyl_trans_C"/>
</dbReference>
<feature type="domain" description="Formyl transferase C-terminal" evidence="2">
    <location>
        <begin position="203"/>
        <end position="285"/>
    </location>
</feature>
<dbReference type="PANTHER" id="PTHR11138:SF5">
    <property type="entry name" value="METHIONYL-TRNA FORMYLTRANSFERASE, MITOCHONDRIAL"/>
    <property type="match status" value="1"/>
</dbReference>
<organism evidence="3 4">
    <name type="scientific">Bdellovibrio bacteriovorus (strain ATCC 15356 / DSM 50701 / NCIMB 9529 / HD100)</name>
    <dbReference type="NCBI Taxonomy" id="264462"/>
    <lineage>
        <taxon>Bacteria</taxon>
        <taxon>Pseudomonadati</taxon>
        <taxon>Bdellovibrionota</taxon>
        <taxon>Bdellovibrionia</taxon>
        <taxon>Bdellovibrionales</taxon>
        <taxon>Pseudobdellovibrionaceae</taxon>
        <taxon>Bdellovibrio</taxon>
    </lineage>
</organism>
<dbReference type="CDD" id="cd08651">
    <property type="entry name" value="FMT_core_like_4"/>
    <property type="match status" value="1"/>
</dbReference>
<dbReference type="Gene3D" id="3.40.50.12230">
    <property type="match status" value="1"/>
</dbReference>
<dbReference type="InterPro" id="IPR011034">
    <property type="entry name" value="Formyl_transferase-like_C_sf"/>
</dbReference>
<evidence type="ECO:0000313" key="3">
    <source>
        <dbReference type="EMBL" id="CAE79552.1"/>
    </source>
</evidence>
<keyword evidence="4" id="KW-1185">Reference proteome</keyword>
<sequence length="295" mass="32839">MKIAFIGCVDFSEAMLRTVLNVPKAEVCCIITRKASSFNSDFRDLTPIAEERKIPVFHATGNMQSSMESFLQEHSPDVIFCFGWSYLLQPAILNLSRLGVVGFHPAELPENRGRHPIIWALALGLKQTASTFFWMDDGADSGDILSQQPIQISDDDDAASLYHKVIETAQNQVAVFVTDLLVGRVIRLPQDATRATYWRKRGKSDGRIDFRMSSSGIHNLVRALARPYVGAHVEKDGQDYKVWKTRLSSVVFPVNIEPGKVVAVNGSVLTIKTSDSAIDILEHEFTNLPTIGEYL</sequence>
<dbReference type="EMBL" id="BX842650">
    <property type="protein sequence ID" value="CAE79552.1"/>
    <property type="molecule type" value="Genomic_DNA"/>
</dbReference>
<evidence type="ECO:0000313" key="4">
    <source>
        <dbReference type="Proteomes" id="UP000008080"/>
    </source>
</evidence>
<dbReference type="RefSeq" id="WP_011164154.1">
    <property type="nucleotide sequence ID" value="NC_005363.1"/>
</dbReference>
<dbReference type="PANTHER" id="PTHR11138">
    <property type="entry name" value="METHIONYL-TRNA FORMYLTRANSFERASE"/>
    <property type="match status" value="1"/>
</dbReference>
<dbReference type="STRING" id="264462.Bd1681"/>
<dbReference type="AlphaFoldDB" id="Q6MMF2"/>
<name>Q6MMF2_BDEBA</name>
<dbReference type="HOGENOM" id="CLU_033347_2_3_7"/>
<feature type="domain" description="Formyl transferase N-terminal" evidence="1">
    <location>
        <begin position="1"/>
        <end position="170"/>
    </location>
</feature>
<dbReference type="InterPro" id="IPR002376">
    <property type="entry name" value="Formyl_transf_N"/>
</dbReference>
<dbReference type="CDD" id="cd08702">
    <property type="entry name" value="Arna_FMT_C"/>
    <property type="match status" value="1"/>
</dbReference>
<reference evidence="3 4" key="1">
    <citation type="journal article" date="2004" name="Science">
        <title>A predator unmasked: life cycle of Bdellovibrio bacteriovorus from a genomic perspective.</title>
        <authorList>
            <person name="Rendulic S."/>
            <person name="Jagtap P."/>
            <person name="Rosinus A."/>
            <person name="Eppinger M."/>
            <person name="Baar C."/>
            <person name="Lanz C."/>
            <person name="Keller H."/>
            <person name="Lambert C."/>
            <person name="Evans K.J."/>
            <person name="Goesmann A."/>
            <person name="Meyer F."/>
            <person name="Sockett R.E."/>
            <person name="Schuster S.C."/>
        </authorList>
    </citation>
    <scope>NUCLEOTIDE SEQUENCE [LARGE SCALE GENOMIC DNA]</scope>
    <source>
        <strain evidence="4">ATCC 15356 / DSM 50701 / NCIMB 9529 / HD100</strain>
    </source>
</reference>
<evidence type="ECO:0000259" key="1">
    <source>
        <dbReference type="Pfam" id="PF00551"/>
    </source>
</evidence>
<dbReference type="SUPFAM" id="SSF50486">
    <property type="entry name" value="FMT C-terminal domain-like"/>
    <property type="match status" value="1"/>
</dbReference>
<dbReference type="Pfam" id="PF02911">
    <property type="entry name" value="Formyl_trans_C"/>
    <property type="match status" value="1"/>
</dbReference>
<protein>
    <submittedName>
        <fullName evidence="3">Putative formyltransferase</fullName>
    </submittedName>
</protein>
<dbReference type="GO" id="GO:0004479">
    <property type="term" value="F:methionyl-tRNA formyltransferase activity"/>
    <property type="evidence" value="ECO:0007669"/>
    <property type="project" value="TreeGrafter"/>
</dbReference>
<keyword evidence="3" id="KW-0808">Transferase</keyword>
<proteinExistence type="predicted"/>
<dbReference type="GO" id="GO:0005829">
    <property type="term" value="C:cytosol"/>
    <property type="evidence" value="ECO:0007669"/>
    <property type="project" value="TreeGrafter"/>
</dbReference>
<evidence type="ECO:0000259" key="2">
    <source>
        <dbReference type="Pfam" id="PF02911"/>
    </source>
</evidence>
<accession>Q6MMF2</accession>
<dbReference type="SUPFAM" id="SSF53328">
    <property type="entry name" value="Formyltransferase"/>
    <property type="match status" value="1"/>
</dbReference>
<dbReference type="InterPro" id="IPR036477">
    <property type="entry name" value="Formyl_transf_N_sf"/>
</dbReference>
<dbReference type="Pfam" id="PF00551">
    <property type="entry name" value="Formyl_trans_N"/>
    <property type="match status" value="1"/>
</dbReference>
<dbReference type="KEGG" id="bba:Bd1681"/>
<dbReference type="Proteomes" id="UP000008080">
    <property type="component" value="Chromosome"/>
</dbReference>